<proteinExistence type="predicted"/>
<evidence type="ECO:0000259" key="1">
    <source>
        <dbReference type="Pfam" id="PF16227"/>
    </source>
</evidence>
<dbReference type="AlphaFoldDB" id="A0A098C0P2"/>
<dbReference type="Pfam" id="PF16227">
    <property type="entry name" value="DUF4886"/>
    <property type="match status" value="1"/>
</dbReference>
<sequence>MRKSVILILSILISVTSIYGKQIKLLAIGNSFSDDAIEHYLYGLAEANGDTIVIGNMYIGGCSLETHYNNSKDNSSNYSYRKIVNGVKTETPDYRLIDAITDEDWDYISFQQVSSEAGIYESYFPYLDELKEYVKKNATNSNVQFVLHLTWAYEQSSTHSGFANYNNYQSQMHNAIIDASFRAAEKAGIDIVIPVGTAIQNGRSSSLGDTFCRDGYHLELTYGRYTASCTWYEKLFGKSVLGNSYVPDKITPYQAWIAQLAAHAAVAKPTSVTPIWVYEITQYITK</sequence>
<dbReference type="InterPro" id="IPR036514">
    <property type="entry name" value="SGNH_hydro_sf"/>
</dbReference>
<dbReference type="Proteomes" id="UP000032417">
    <property type="component" value="Chromosome 1"/>
</dbReference>
<dbReference type="EMBL" id="LN515532">
    <property type="protein sequence ID" value="CEA16499.1"/>
    <property type="molecule type" value="Genomic_DNA"/>
</dbReference>
<dbReference type="GO" id="GO:0016788">
    <property type="term" value="F:hydrolase activity, acting on ester bonds"/>
    <property type="evidence" value="ECO:0007669"/>
    <property type="project" value="UniProtKB-ARBA"/>
</dbReference>
<dbReference type="Gene3D" id="3.40.50.1110">
    <property type="entry name" value="SGNH hydrolase"/>
    <property type="match status" value="1"/>
</dbReference>
<reference evidence="2 3" key="1">
    <citation type="submission" date="2014-08" db="EMBL/GenBank/DDBJ databases">
        <authorList>
            <person name="Wibberg D."/>
        </authorList>
    </citation>
    <scope>NUCLEOTIDE SEQUENCE [LARGE SCALE GENOMIC DNA]</scope>
    <source>
        <strain evidence="3">ING2-E5B</strain>
    </source>
</reference>
<dbReference type="STRING" id="1562970.ING2E5B_1755"/>
<organism evidence="2 3">
    <name type="scientific">Fermentimonas caenicola</name>
    <dbReference type="NCBI Taxonomy" id="1562970"/>
    <lineage>
        <taxon>Bacteria</taxon>
        <taxon>Pseudomonadati</taxon>
        <taxon>Bacteroidota</taxon>
        <taxon>Bacteroidia</taxon>
        <taxon>Bacteroidales</taxon>
        <taxon>Dysgonomonadaceae</taxon>
        <taxon>Fermentimonas</taxon>
    </lineage>
</organism>
<evidence type="ECO:0000313" key="3">
    <source>
        <dbReference type="Proteomes" id="UP000032417"/>
    </source>
</evidence>
<protein>
    <recommendedName>
        <fullName evidence="1">DUF4886 domain-containing protein</fullName>
    </recommendedName>
</protein>
<dbReference type="HOGENOM" id="CLU_081284_0_0_10"/>
<accession>A0A098C0P2</accession>
<feature type="domain" description="DUF4886" evidence="1">
    <location>
        <begin position="24"/>
        <end position="265"/>
    </location>
</feature>
<dbReference type="KEGG" id="pbt:ING2E5B_1755"/>
<dbReference type="InterPro" id="IPR032616">
    <property type="entry name" value="DUF4886"/>
</dbReference>
<dbReference type="PATRIC" id="fig|1562970.3.peg.1740"/>
<gene>
    <name evidence="2" type="ORF">ING2E5B_1755</name>
</gene>
<evidence type="ECO:0000313" key="2">
    <source>
        <dbReference type="EMBL" id="CEA16499.1"/>
    </source>
</evidence>
<name>A0A098C0P2_9BACT</name>
<keyword evidence="3" id="KW-1185">Reference proteome</keyword>